<accession>A0A0C2XZZ6</accession>
<evidence type="ECO:0000259" key="6">
    <source>
        <dbReference type="SMART" id="SM00849"/>
    </source>
</evidence>
<evidence type="ECO:0000256" key="1">
    <source>
        <dbReference type="ARBA" id="ARBA00001947"/>
    </source>
</evidence>
<comment type="similarity">
    <text evidence="2">Belongs to the metallo-beta-lactamase superfamily.</text>
</comment>
<name>A0A0C2XZZ6_HEBCY</name>
<dbReference type="InterPro" id="IPR036866">
    <property type="entry name" value="RibonucZ/Hydroxyglut_hydro"/>
</dbReference>
<keyword evidence="3" id="KW-0479">Metal-binding</keyword>
<dbReference type="CDD" id="cd07730">
    <property type="entry name" value="metallo-hydrolase-like_MBL-fold"/>
    <property type="match status" value="1"/>
</dbReference>
<evidence type="ECO:0000256" key="4">
    <source>
        <dbReference type="ARBA" id="ARBA00022801"/>
    </source>
</evidence>
<keyword evidence="8" id="KW-1185">Reference proteome</keyword>
<evidence type="ECO:0000256" key="2">
    <source>
        <dbReference type="ARBA" id="ARBA00007749"/>
    </source>
</evidence>
<gene>
    <name evidence="7" type="ORF">M413DRAFT_443968</name>
</gene>
<reference evidence="7 8" key="1">
    <citation type="submission" date="2014-04" db="EMBL/GenBank/DDBJ databases">
        <authorList>
            <consortium name="DOE Joint Genome Institute"/>
            <person name="Kuo A."/>
            <person name="Gay G."/>
            <person name="Dore J."/>
            <person name="Kohler A."/>
            <person name="Nagy L.G."/>
            <person name="Floudas D."/>
            <person name="Copeland A."/>
            <person name="Barry K.W."/>
            <person name="Cichocki N."/>
            <person name="Veneault-Fourrey C."/>
            <person name="LaButti K."/>
            <person name="Lindquist E.A."/>
            <person name="Lipzen A."/>
            <person name="Lundell T."/>
            <person name="Morin E."/>
            <person name="Murat C."/>
            <person name="Sun H."/>
            <person name="Tunlid A."/>
            <person name="Henrissat B."/>
            <person name="Grigoriev I.V."/>
            <person name="Hibbett D.S."/>
            <person name="Martin F."/>
            <person name="Nordberg H.P."/>
            <person name="Cantor M.N."/>
            <person name="Hua S.X."/>
        </authorList>
    </citation>
    <scope>NUCLEOTIDE SEQUENCE [LARGE SCALE GENOMIC DNA]</scope>
    <source>
        <strain evidence="8">h7</strain>
    </source>
</reference>
<dbReference type="PANTHER" id="PTHR42978:SF2">
    <property type="entry name" value="102 KBASES UNSTABLE REGION: FROM 1 TO 119443"/>
    <property type="match status" value="1"/>
</dbReference>
<keyword evidence="5" id="KW-0862">Zinc</keyword>
<dbReference type="InterPro" id="IPR051013">
    <property type="entry name" value="MBL_superfamily_lactonases"/>
</dbReference>
<dbReference type="GO" id="GO:0046872">
    <property type="term" value="F:metal ion binding"/>
    <property type="evidence" value="ECO:0007669"/>
    <property type="project" value="UniProtKB-KW"/>
</dbReference>
<evidence type="ECO:0000256" key="3">
    <source>
        <dbReference type="ARBA" id="ARBA00022723"/>
    </source>
</evidence>
<keyword evidence="4" id="KW-0378">Hydrolase</keyword>
<dbReference type="PANTHER" id="PTHR42978">
    <property type="entry name" value="QUORUM-QUENCHING LACTONASE YTNP-RELATED-RELATED"/>
    <property type="match status" value="1"/>
</dbReference>
<dbReference type="InterPro" id="IPR001279">
    <property type="entry name" value="Metallo-B-lactamas"/>
</dbReference>
<sequence length="298" mass="32854">MALPPPAPNQAFCTVSALEGGSITAAEELFITDAIPGHRMTMPVLCFLVQHSQKPHKLLFDLGIRSDWDAYPPKVQEMLTGPDPMFSIDSSEDCIKSLAKGGLTPADIDFVCISHCHWDHAGCTHAFAQSTFLVGDDCRTLFADSYPENPDAMYPSDLLPSDRTRYLQVAEWGPIGPFPRAFDFYGDGSVYIVDSPGHLAGHVNLLVRTSADGAWIYLAADSAHHWKILTGESQIRVGIPGNPHLCMHHNKAVAEEHIGHIREVWKMPRVRVVLAHDVHWYAENKGGPAFWPGMIPSL</sequence>
<proteinExistence type="inferred from homology"/>
<dbReference type="EMBL" id="KN831776">
    <property type="protein sequence ID" value="KIM43158.1"/>
    <property type="molecule type" value="Genomic_DNA"/>
</dbReference>
<organism evidence="7 8">
    <name type="scientific">Hebeloma cylindrosporum</name>
    <dbReference type="NCBI Taxonomy" id="76867"/>
    <lineage>
        <taxon>Eukaryota</taxon>
        <taxon>Fungi</taxon>
        <taxon>Dikarya</taxon>
        <taxon>Basidiomycota</taxon>
        <taxon>Agaricomycotina</taxon>
        <taxon>Agaricomycetes</taxon>
        <taxon>Agaricomycetidae</taxon>
        <taxon>Agaricales</taxon>
        <taxon>Agaricineae</taxon>
        <taxon>Hymenogastraceae</taxon>
        <taxon>Hebeloma</taxon>
    </lineage>
</organism>
<dbReference type="SUPFAM" id="SSF56281">
    <property type="entry name" value="Metallo-hydrolase/oxidoreductase"/>
    <property type="match status" value="1"/>
</dbReference>
<dbReference type="STRING" id="686832.A0A0C2XZZ6"/>
<dbReference type="Gene3D" id="3.60.15.10">
    <property type="entry name" value="Ribonuclease Z/Hydroxyacylglutathione hydrolase-like"/>
    <property type="match status" value="1"/>
</dbReference>
<dbReference type="OrthoDB" id="10250730at2759"/>
<dbReference type="HOGENOM" id="CLU_030571_1_1_1"/>
<protein>
    <recommendedName>
        <fullName evidence="6">Metallo-beta-lactamase domain-containing protein</fullName>
    </recommendedName>
</protein>
<dbReference type="Pfam" id="PF00753">
    <property type="entry name" value="Lactamase_B"/>
    <property type="match status" value="1"/>
</dbReference>
<dbReference type="AlphaFoldDB" id="A0A0C2XZZ6"/>
<reference evidence="8" key="2">
    <citation type="submission" date="2015-01" db="EMBL/GenBank/DDBJ databases">
        <title>Evolutionary Origins and Diversification of the Mycorrhizal Mutualists.</title>
        <authorList>
            <consortium name="DOE Joint Genome Institute"/>
            <consortium name="Mycorrhizal Genomics Consortium"/>
            <person name="Kohler A."/>
            <person name="Kuo A."/>
            <person name="Nagy L.G."/>
            <person name="Floudas D."/>
            <person name="Copeland A."/>
            <person name="Barry K.W."/>
            <person name="Cichocki N."/>
            <person name="Veneault-Fourrey C."/>
            <person name="LaButti K."/>
            <person name="Lindquist E.A."/>
            <person name="Lipzen A."/>
            <person name="Lundell T."/>
            <person name="Morin E."/>
            <person name="Murat C."/>
            <person name="Riley R."/>
            <person name="Ohm R."/>
            <person name="Sun H."/>
            <person name="Tunlid A."/>
            <person name="Henrissat B."/>
            <person name="Grigoriev I.V."/>
            <person name="Hibbett D.S."/>
            <person name="Martin F."/>
        </authorList>
    </citation>
    <scope>NUCLEOTIDE SEQUENCE [LARGE SCALE GENOMIC DNA]</scope>
    <source>
        <strain evidence="8">h7</strain>
    </source>
</reference>
<dbReference type="SMART" id="SM00849">
    <property type="entry name" value="Lactamase_B"/>
    <property type="match status" value="1"/>
</dbReference>
<feature type="domain" description="Metallo-beta-lactamase" evidence="6">
    <location>
        <begin position="43"/>
        <end position="276"/>
    </location>
</feature>
<evidence type="ECO:0000313" key="7">
    <source>
        <dbReference type="EMBL" id="KIM43158.1"/>
    </source>
</evidence>
<dbReference type="GO" id="GO:0016787">
    <property type="term" value="F:hydrolase activity"/>
    <property type="evidence" value="ECO:0007669"/>
    <property type="project" value="UniProtKB-KW"/>
</dbReference>
<comment type="cofactor">
    <cofactor evidence="1">
        <name>Zn(2+)</name>
        <dbReference type="ChEBI" id="CHEBI:29105"/>
    </cofactor>
</comment>
<evidence type="ECO:0000313" key="8">
    <source>
        <dbReference type="Proteomes" id="UP000053424"/>
    </source>
</evidence>
<evidence type="ECO:0000256" key="5">
    <source>
        <dbReference type="ARBA" id="ARBA00022833"/>
    </source>
</evidence>
<dbReference type="Proteomes" id="UP000053424">
    <property type="component" value="Unassembled WGS sequence"/>
</dbReference>